<dbReference type="GO" id="GO:0003684">
    <property type="term" value="F:damaged DNA binding"/>
    <property type="evidence" value="ECO:0007669"/>
    <property type="project" value="TreeGrafter"/>
</dbReference>
<keyword evidence="15" id="KW-1185">Reference proteome</keyword>
<feature type="coiled-coil region" evidence="12">
    <location>
        <begin position="789"/>
        <end position="897"/>
    </location>
</feature>
<feature type="coiled-coil region" evidence="12">
    <location>
        <begin position="344"/>
        <end position="453"/>
    </location>
</feature>
<evidence type="ECO:0000256" key="12">
    <source>
        <dbReference type="SAM" id="Coils"/>
    </source>
</evidence>
<keyword evidence="8 12" id="KW-0175">Coiled coil</keyword>
<evidence type="ECO:0000256" key="11">
    <source>
        <dbReference type="ARBA" id="ARBA00023242"/>
    </source>
</evidence>
<dbReference type="PANTHER" id="PTHR19306">
    <property type="entry name" value="STRUCTURAL MAINTENANCE OF CHROMOSOMES 5,6 SMC5, SMC6"/>
    <property type="match status" value="1"/>
</dbReference>
<evidence type="ECO:0000256" key="2">
    <source>
        <dbReference type="ARBA" id="ARBA00004286"/>
    </source>
</evidence>
<feature type="domain" description="RecF/RecN/SMC N-terminal" evidence="13">
    <location>
        <begin position="39"/>
        <end position="1048"/>
    </location>
</feature>
<dbReference type="Pfam" id="PF02463">
    <property type="entry name" value="SMC_N"/>
    <property type="match status" value="1"/>
</dbReference>
<dbReference type="GO" id="GO:0035861">
    <property type="term" value="C:site of double-strand break"/>
    <property type="evidence" value="ECO:0007669"/>
    <property type="project" value="TreeGrafter"/>
</dbReference>
<keyword evidence="7" id="KW-0067">ATP-binding</keyword>
<evidence type="ECO:0000313" key="15">
    <source>
        <dbReference type="Proteomes" id="UP000191024"/>
    </source>
</evidence>
<evidence type="ECO:0000256" key="4">
    <source>
        <dbReference type="ARBA" id="ARBA00022454"/>
    </source>
</evidence>
<keyword evidence="11" id="KW-0539">Nucleus</keyword>
<feature type="coiled-coil region" evidence="12">
    <location>
        <begin position="680"/>
        <end position="721"/>
    </location>
</feature>
<dbReference type="SUPFAM" id="SSF57997">
    <property type="entry name" value="Tropomyosin"/>
    <property type="match status" value="1"/>
</dbReference>
<feature type="coiled-coil region" evidence="12">
    <location>
        <begin position="235"/>
        <end position="301"/>
    </location>
</feature>
<dbReference type="SUPFAM" id="SSF52540">
    <property type="entry name" value="P-loop containing nucleoside triphosphate hydrolases"/>
    <property type="match status" value="1"/>
</dbReference>
<evidence type="ECO:0000256" key="8">
    <source>
        <dbReference type="ARBA" id="ARBA00023054"/>
    </source>
</evidence>
<keyword evidence="9" id="KW-0233">DNA recombination</keyword>
<proteinExistence type="inferred from homology"/>
<dbReference type="GO" id="GO:0005634">
    <property type="term" value="C:nucleus"/>
    <property type="evidence" value="ECO:0007669"/>
    <property type="project" value="UniProtKB-SubCell"/>
</dbReference>
<dbReference type="OrthoDB" id="10265785at2759"/>
<dbReference type="GO" id="GO:0007059">
    <property type="term" value="P:chromosome segregation"/>
    <property type="evidence" value="ECO:0007669"/>
    <property type="project" value="UniProtKB-ARBA"/>
</dbReference>
<dbReference type="Proteomes" id="UP000191024">
    <property type="component" value="Chromosome A"/>
</dbReference>
<organism evidence="14 15">
    <name type="scientific">Lachancea mirantina</name>
    <dbReference type="NCBI Taxonomy" id="1230905"/>
    <lineage>
        <taxon>Eukaryota</taxon>
        <taxon>Fungi</taxon>
        <taxon>Dikarya</taxon>
        <taxon>Ascomycota</taxon>
        <taxon>Saccharomycotina</taxon>
        <taxon>Saccharomycetes</taxon>
        <taxon>Saccharomycetales</taxon>
        <taxon>Saccharomycetaceae</taxon>
        <taxon>Lachancea</taxon>
    </lineage>
</organism>
<name>A0A1G4IMM3_9SACH</name>
<dbReference type="GO" id="GO:0000724">
    <property type="term" value="P:double-strand break repair via homologous recombination"/>
    <property type="evidence" value="ECO:0007669"/>
    <property type="project" value="TreeGrafter"/>
</dbReference>
<evidence type="ECO:0000259" key="13">
    <source>
        <dbReference type="Pfam" id="PF02463"/>
    </source>
</evidence>
<comment type="subcellular location">
    <subcellularLocation>
        <location evidence="2">Chromosome</location>
    </subcellularLocation>
    <subcellularLocation>
        <location evidence="1">Nucleus</location>
    </subcellularLocation>
</comment>
<evidence type="ECO:0000256" key="3">
    <source>
        <dbReference type="ARBA" id="ARBA00006793"/>
    </source>
</evidence>
<dbReference type="STRING" id="1230905.A0A1G4IMM3"/>
<evidence type="ECO:0000256" key="6">
    <source>
        <dbReference type="ARBA" id="ARBA00022763"/>
    </source>
</evidence>
<comment type="similarity">
    <text evidence="3">Belongs to the SMC family. SMC6 subfamily.</text>
</comment>
<dbReference type="GO" id="GO:0003697">
    <property type="term" value="F:single-stranded DNA binding"/>
    <property type="evidence" value="ECO:0007669"/>
    <property type="project" value="TreeGrafter"/>
</dbReference>
<dbReference type="GO" id="GO:0005524">
    <property type="term" value="F:ATP binding"/>
    <property type="evidence" value="ECO:0007669"/>
    <property type="project" value="UniProtKB-KW"/>
</dbReference>
<dbReference type="InterPro" id="IPR003395">
    <property type="entry name" value="RecF/RecN/SMC_N"/>
</dbReference>
<gene>
    <name evidence="14" type="ORF">LAMI_0A02740G</name>
</gene>
<reference evidence="14 15" key="1">
    <citation type="submission" date="2016-03" db="EMBL/GenBank/DDBJ databases">
        <authorList>
            <person name="Devillers H."/>
        </authorList>
    </citation>
    <scope>NUCLEOTIDE SEQUENCE [LARGE SCALE GENOMIC DNA]</scope>
    <source>
        <strain evidence="14">CBS 11717</strain>
    </source>
</reference>
<keyword evidence="4" id="KW-0158">Chromosome</keyword>
<protein>
    <submittedName>
        <fullName evidence="14">LAMI_0A02740g1_1</fullName>
    </submittedName>
</protein>
<dbReference type="GO" id="GO:0030915">
    <property type="term" value="C:Smc5-Smc6 complex"/>
    <property type="evidence" value="ECO:0007669"/>
    <property type="project" value="TreeGrafter"/>
</dbReference>
<evidence type="ECO:0000256" key="7">
    <source>
        <dbReference type="ARBA" id="ARBA00022840"/>
    </source>
</evidence>
<evidence type="ECO:0000313" key="14">
    <source>
        <dbReference type="EMBL" id="SCU77907.1"/>
    </source>
</evidence>
<evidence type="ECO:0000256" key="1">
    <source>
        <dbReference type="ARBA" id="ARBA00004123"/>
    </source>
</evidence>
<dbReference type="Gene3D" id="3.40.50.300">
    <property type="entry name" value="P-loop containing nucleotide triphosphate hydrolases"/>
    <property type="match status" value="2"/>
</dbReference>
<dbReference type="AlphaFoldDB" id="A0A1G4IMM3"/>
<evidence type="ECO:0000256" key="5">
    <source>
        <dbReference type="ARBA" id="ARBA00022741"/>
    </source>
</evidence>
<dbReference type="InterPro" id="IPR027417">
    <property type="entry name" value="P-loop_NTPase"/>
</dbReference>
<sequence>MDGRAPKRRRTLAPMTQFEGDSQSAAKDIDELPLHAPGYIKTVQLQNFMCHENFEINLGPQLNFIVGRNGSGKSAILTAITVGLGAKAAETNRGASLKDLIREGCNMAKIQIILDNQGPSGFEQDSYGSQIIVERTLKKTGDTAFSLKSETGRKISSKKADLQTILDYFGVPISNPMCFLSQDAARSFLTASTAADKYMHFMKGTQLKETEDNLNQAYEVTLEARDQLHFHERGLKALRAEYESAQRIFRELNEHQDLNKRKRVLQGKLLWLTVQENEGLSKKLESKLKEYEDRRAIIDSKIAARKAKTEQFTRDQQEIEEQIETVAERWQERKTDLDIARGNLMQLETECNTKGAQRKETEEELRKTIKTVEELERKVQSLEEELKRQRDGEGEKMEQELSGIQIENKQLNSDLINHQNDLENLKDKLKTLLHKKNEELRELHFEVDKKQQELRTMNNVTPEEQLLMNFHPKIKDVLKAVRDARRKFVEAPIGPLGLSLTIKKEFEEWTRPIQAYLGGELKCFVVSNSRDRQELSSILRQYNVNHLFTVVVYKFSKFEFMQGKARTSYSTVLDALEFDIPSLKYLLIDLKQIEGVILVKDKREARKVFDDDKFNVQRVLSPLNARQGIQAFKRRGAGFSSNIVSYQERLSLKQASSSNDDIGYLKAVIEEEKHRIWQRESDFNVNLQQLERDIQEKKKTIDQMQKRIAKLNERDVDLRVRLERSKNVGDESLERAKIQANSYKSVIGGYKNTLNEIDDSLNTVSESKQSLKARYEECVLELREVEHHQQELKNSISHISANLEKYKEDQERYVKKQADIVARQAKTTEEMKRFEDGIKKQEEQANIYCPRDVAFQPDVPPRREDVKTEIEEISFRIQSAERNLGMSQNEVLSLLENTKTKYTDAHEKYSKIDQVIALLEGLLRKRQQSFFYARRDTCFTADADFKQSLRFRNFSGGLHFDLERKTLDMLVKTANDERPRNVNTLSGGEKSFCQLSLLMATWRPIRSRLIALDEFDVFMDQVNRQIGTRFIIREFSKRSRAQTIIITPQDISKIADVNQPGLQIYKMDDPQRHNISEPM</sequence>
<keyword evidence="6" id="KW-0227">DNA damage</keyword>
<evidence type="ECO:0000256" key="9">
    <source>
        <dbReference type="ARBA" id="ARBA00023172"/>
    </source>
</evidence>
<keyword evidence="5" id="KW-0547">Nucleotide-binding</keyword>
<accession>A0A1G4IMM3</accession>
<dbReference type="EMBL" id="LT598462">
    <property type="protein sequence ID" value="SCU77907.1"/>
    <property type="molecule type" value="Genomic_DNA"/>
</dbReference>
<evidence type="ECO:0000256" key="10">
    <source>
        <dbReference type="ARBA" id="ARBA00023204"/>
    </source>
</evidence>
<dbReference type="PANTHER" id="PTHR19306:SF6">
    <property type="entry name" value="STRUCTURAL MAINTENANCE OF CHROMOSOMES PROTEIN 6"/>
    <property type="match status" value="1"/>
</dbReference>
<keyword evidence="10" id="KW-0234">DNA repair</keyword>